<comment type="caution">
    <text evidence="1">The sequence shown here is derived from an EMBL/GenBank/DDBJ whole genome shotgun (WGS) entry which is preliminary data.</text>
</comment>
<protein>
    <submittedName>
        <fullName evidence="1">37981_t:CDS:1</fullName>
    </submittedName>
</protein>
<evidence type="ECO:0000313" key="2">
    <source>
        <dbReference type="Proteomes" id="UP000789901"/>
    </source>
</evidence>
<feature type="non-terminal residue" evidence="1">
    <location>
        <position position="1"/>
    </location>
</feature>
<accession>A0ABN7VMN3</accession>
<reference evidence="1 2" key="1">
    <citation type="submission" date="2021-06" db="EMBL/GenBank/DDBJ databases">
        <authorList>
            <person name="Kallberg Y."/>
            <person name="Tangrot J."/>
            <person name="Rosling A."/>
        </authorList>
    </citation>
    <scope>NUCLEOTIDE SEQUENCE [LARGE SCALE GENOMIC DNA]</scope>
    <source>
        <strain evidence="1 2">120-4 pot B 10/14</strain>
    </source>
</reference>
<sequence>LRKDSVEEKNSILEKSYIRKLEKGSVEEEKGGIRKEVLFEN</sequence>
<dbReference type="EMBL" id="CAJVQB010017003">
    <property type="protein sequence ID" value="CAG8782309.1"/>
    <property type="molecule type" value="Genomic_DNA"/>
</dbReference>
<organism evidence="1 2">
    <name type="scientific">Gigaspora margarita</name>
    <dbReference type="NCBI Taxonomy" id="4874"/>
    <lineage>
        <taxon>Eukaryota</taxon>
        <taxon>Fungi</taxon>
        <taxon>Fungi incertae sedis</taxon>
        <taxon>Mucoromycota</taxon>
        <taxon>Glomeromycotina</taxon>
        <taxon>Glomeromycetes</taxon>
        <taxon>Diversisporales</taxon>
        <taxon>Gigasporaceae</taxon>
        <taxon>Gigaspora</taxon>
    </lineage>
</organism>
<keyword evidence="2" id="KW-1185">Reference proteome</keyword>
<gene>
    <name evidence="1" type="ORF">GMARGA_LOCUS19910</name>
</gene>
<evidence type="ECO:0000313" key="1">
    <source>
        <dbReference type="EMBL" id="CAG8782309.1"/>
    </source>
</evidence>
<dbReference type="Proteomes" id="UP000789901">
    <property type="component" value="Unassembled WGS sequence"/>
</dbReference>
<name>A0ABN7VMN3_GIGMA</name>
<proteinExistence type="predicted"/>